<evidence type="ECO:0000313" key="1">
    <source>
        <dbReference type="EMBL" id="OGZ03133.1"/>
    </source>
</evidence>
<evidence type="ECO:0008006" key="3">
    <source>
        <dbReference type="Google" id="ProtNLM"/>
    </source>
</evidence>
<gene>
    <name evidence="1" type="ORF">A2390_02495</name>
</gene>
<reference evidence="1 2" key="1">
    <citation type="journal article" date="2016" name="Nat. Commun.">
        <title>Thousands of microbial genomes shed light on interconnected biogeochemical processes in an aquifer system.</title>
        <authorList>
            <person name="Anantharaman K."/>
            <person name="Brown C.T."/>
            <person name="Hug L.A."/>
            <person name="Sharon I."/>
            <person name="Castelle C.J."/>
            <person name="Probst A.J."/>
            <person name="Thomas B.C."/>
            <person name="Singh A."/>
            <person name="Wilkins M.J."/>
            <person name="Karaoz U."/>
            <person name="Brodie E.L."/>
            <person name="Williams K.H."/>
            <person name="Hubbard S.S."/>
            <person name="Banfield J.F."/>
        </authorList>
    </citation>
    <scope>NUCLEOTIDE SEQUENCE [LARGE SCALE GENOMIC DNA]</scope>
</reference>
<comment type="caution">
    <text evidence="1">The sequence shown here is derived from an EMBL/GenBank/DDBJ whole genome shotgun (WGS) entry which is preliminary data.</text>
</comment>
<dbReference type="AlphaFoldDB" id="A0A1G2CP22"/>
<dbReference type="Gene3D" id="1.10.530.10">
    <property type="match status" value="1"/>
</dbReference>
<dbReference type="Proteomes" id="UP000178599">
    <property type="component" value="Unassembled WGS sequence"/>
</dbReference>
<proteinExistence type="predicted"/>
<accession>A0A1G2CP22</accession>
<name>A0A1G2CP22_9BACT</name>
<sequence length="216" mass="25387">MKKLSFFAVLLATFLFFFAIFSLDLQKTFANVINVIIYKQENPSNELHYYFLPSCLYFFEQPLSLKKDEVWLHDTKAKKTESKILPVVKSKVDLKSLLDPVFSFKEAVNYQLILKEKAERYGLKRSEVELLSKIASSESNFRQYNKKGKILRGRKNPRVVGIFQIHEKFHRQMAENLGLDIYKPEGNIEYAIFLFKEEGIKPWRTNKKVLLAYSLN</sequence>
<dbReference type="EMBL" id="MHLE01000009">
    <property type="protein sequence ID" value="OGZ03133.1"/>
    <property type="molecule type" value="Genomic_DNA"/>
</dbReference>
<organism evidence="1 2">
    <name type="scientific">Candidatus Liptonbacteria bacterium RIFOXYB1_FULL_36_10</name>
    <dbReference type="NCBI Taxonomy" id="1798654"/>
    <lineage>
        <taxon>Bacteria</taxon>
        <taxon>Candidatus Liptoniibacteriota</taxon>
    </lineage>
</organism>
<evidence type="ECO:0000313" key="2">
    <source>
        <dbReference type="Proteomes" id="UP000178599"/>
    </source>
</evidence>
<protein>
    <recommendedName>
        <fullName evidence="3">Transglycosylase SLT domain-containing protein</fullName>
    </recommendedName>
</protein>